<accession>A0A1C1YR72</accession>
<evidence type="ECO:0000313" key="3">
    <source>
        <dbReference type="Proteomes" id="UP000094795"/>
    </source>
</evidence>
<reference evidence="2 3" key="1">
    <citation type="submission" date="2015-12" db="EMBL/GenBank/DDBJ databases">
        <authorList>
            <person name="Shamseldin A."/>
            <person name="Moawad H."/>
            <person name="Abd El-Rahim W.M."/>
            <person name="Sadowsky M.J."/>
        </authorList>
    </citation>
    <scope>NUCLEOTIDE SEQUENCE [LARGE SCALE GENOMIC DNA]</scope>
    <source>
        <strain evidence="2 3">JC234</strain>
    </source>
</reference>
<dbReference type="CDD" id="cd05233">
    <property type="entry name" value="SDR_c"/>
    <property type="match status" value="1"/>
</dbReference>
<dbReference type="OrthoDB" id="8419486at2"/>
<dbReference type="SUPFAM" id="SSF51735">
    <property type="entry name" value="NAD(P)-binding Rossmann-fold domains"/>
    <property type="match status" value="1"/>
</dbReference>
<dbReference type="GO" id="GO:0030497">
    <property type="term" value="P:fatty acid elongation"/>
    <property type="evidence" value="ECO:0007669"/>
    <property type="project" value="TreeGrafter"/>
</dbReference>
<dbReference type="PRINTS" id="PR00080">
    <property type="entry name" value="SDRFAMILY"/>
</dbReference>
<dbReference type="STRING" id="1480615.AWJ14_12375"/>
<dbReference type="PANTHER" id="PTHR42760:SF135">
    <property type="entry name" value="BLL7886 PROTEIN"/>
    <property type="match status" value="1"/>
</dbReference>
<dbReference type="RefSeq" id="WP_066183213.1">
    <property type="nucleotide sequence ID" value="NZ_LQZT01000048.1"/>
</dbReference>
<dbReference type="PROSITE" id="PS00061">
    <property type="entry name" value="ADH_SHORT"/>
    <property type="match status" value="1"/>
</dbReference>
<evidence type="ECO:0008006" key="4">
    <source>
        <dbReference type="Google" id="ProtNLM"/>
    </source>
</evidence>
<gene>
    <name evidence="2" type="ORF">AWJ14_12375</name>
</gene>
<comment type="caution">
    <text evidence="2">The sequence shown here is derived from an EMBL/GenBank/DDBJ whole genome shotgun (WGS) entry which is preliminary data.</text>
</comment>
<evidence type="ECO:0000313" key="2">
    <source>
        <dbReference type="EMBL" id="OCW56008.1"/>
    </source>
</evidence>
<dbReference type="PRINTS" id="PR00081">
    <property type="entry name" value="GDHRDH"/>
</dbReference>
<sequence>MMLKGLTAVLTGAAHPEGIGFATATKFVQEGARVAIVDLDAAACAQAAEILCAQNGPGVAIAASADVRDREALEAVAGTVRESFGRLDVILNNAGIAQARKLSEITRDDWQRTLDVNLYGMLNTVQVLAPGMERGGSIICIASIAAQRGGGLLGGPHYAASKGGVLALVKSMARELGPAGIRVNAVNPGVIITSMNKSAFDEPTRQAMLKATPLARFGSPVDVAGACAFLASDLSAYVTGAAIDVNGGMHMH</sequence>
<proteinExistence type="inferred from homology"/>
<organism evidence="2 3">
    <name type="scientific">Hoeflea olei</name>
    <dbReference type="NCBI Taxonomy" id="1480615"/>
    <lineage>
        <taxon>Bacteria</taxon>
        <taxon>Pseudomonadati</taxon>
        <taxon>Pseudomonadota</taxon>
        <taxon>Alphaproteobacteria</taxon>
        <taxon>Hyphomicrobiales</taxon>
        <taxon>Rhizobiaceae</taxon>
        <taxon>Hoeflea</taxon>
    </lineage>
</organism>
<dbReference type="PANTHER" id="PTHR42760">
    <property type="entry name" value="SHORT-CHAIN DEHYDROGENASES/REDUCTASES FAMILY MEMBER"/>
    <property type="match status" value="1"/>
</dbReference>
<keyword evidence="3" id="KW-1185">Reference proteome</keyword>
<dbReference type="Proteomes" id="UP000094795">
    <property type="component" value="Unassembled WGS sequence"/>
</dbReference>
<dbReference type="FunFam" id="3.40.50.720:FF:000084">
    <property type="entry name" value="Short-chain dehydrogenase reductase"/>
    <property type="match status" value="1"/>
</dbReference>
<comment type="similarity">
    <text evidence="1">Belongs to the short-chain dehydrogenases/reductases (SDR) family.</text>
</comment>
<dbReference type="GO" id="GO:0016616">
    <property type="term" value="F:oxidoreductase activity, acting on the CH-OH group of donors, NAD or NADP as acceptor"/>
    <property type="evidence" value="ECO:0007669"/>
    <property type="project" value="TreeGrafter"/>
</dbReference>
<name>A0A1C1YR72_9HYPH</name>
<dbReference type="InterPro" id="IPR020904">
    <property type="entry name" value="Sc_DH/Rdtase_CS"/>
</dbReference>
<dbReference type="AlphaFoldDB" id="A0A1C1YR72"/>
<dbReference type="Gene3D" id="3.40.50.720">
    <property type="entry name" value="NAD(P)-binding Rossmann-like Domain"/>
    <property type="match status" value="1"/>
</dbReference>
<dbReference type="InterPro" id="IPR036291">
    <property type="entry name" value="NAD(P)-bd_dom_sf"/>
</dbReference>
<protein>
    <recommendedName>
        <fullName evidence="4">Short-chain dehydrogenase</fullName>
    </recommendedName>
</protein>
<dbReference type="InterPro" id="IPR002347">
    <property type="entry name" value="SDR_fam"/>
</dbReference>
<dbReference type="Pfam" id="PF13561">
    <property type="entry name" value="adh_short_C2"/>
    <property type="match status" value="1"/>
</dbReference>
<evidence type="ECO:0000256" key="1">
    <source>
        <dbReference type="ARBA" id="ARBA00006484"/>
    </source>
</evidence>
<dbReference type="NCBIfam" id="NF005559">
    <property type="entry name" value="PRK07231.1"/>
    <property type="match status" value="1"/>
</dbReference>
<dbReference type="EMBL" id="LQZT01000048">
    <property type="protein sequence ID" value="OCW56008.1"/>
    <property type="molecule type" value="Genomic_DNA"/>
</dbReference>